<dbReference type="EMBL" id="AQHR01000096">
    <property type="protein sequence ID" value="EON75863.1"/>
    <property type="molecule type" value="Genomic_DNA"/>
</dbReference>
<evidence type="ECO:0000313" key="2">
    <source>
        <dbReference type="Proteomes" id="UP000013909"/>
    </source>
</evidence>
<dbReference type="Pfam" id="PF11306">
    <property type="entry name" value="DUF3108"/>
    <property type="match status" value="1"/>
</dbReference>
<name>R7ZP77_9BACT</name>
<dbReference type="OrthoDB" id="9808473at2"/>
<protein>
    <recommendedName>
        <fullName evidence="3">ATP-dependent exoDNAse (Exonuclease V) alpha subunit-helicase superfamily I member</fullName>
    </recommendedName>
</protein>
<dbReference type="AlphaFoldDB" id="R7ZP77"/>
<proteinExistence type="predicted"/>
<dbReference type="Proteomes" id="UP000013909">
    <property type="component" value="Unassembled WGS sequence"/>
</dbReference>
<sequence>MQLKAKIALFFIFLSFGFPDSQPIRKNQAFTQGEELTFKVKFLLLNAAEAKMIIHDNIHYVQNRPTYKIDVFGRTLSIFRLFYVQDNWGTYLDTARIIPYRSYRHIEEGNYRKHEVIDFHHERNEALVKLFDRENEKVVETTSYRIPSQIQDIVSGYYLMRTMDFSGLKKGQNITIRGFFDKKIYNLNLTYEGTQRLSTKIGTYNTHIFSPEMPKNKLFSGDRPIKVWITDDANRIPVRIKANLLVGSLDMEITEALGLRNP</sequence>
<dbReference type="STRING" id="1232681.ADIS_3754"/>
<comment type="caution">
    <text evidence="1">The sequence shown here is derived from an EMBL/GenBank/DDBJ whole genome shotgun (WGS) entry which is preliminary data.</text>
</comment>
<reference evidence="1 2" key="1">
    <citation type="submission" date="2013-02" db="EMBL/GenBank/DDBJ databases">
        <title>A novel strain isolated from Lonar lake, Maharashtra, India.</title>
        <authorList>
            <person name="Singh A."/>
        </authorList>
    </citation>
    <scope>NUCLEOTIDE SEQUENCE [LARGE SCALE GENOMIC DNA]</scope>
    <source>
        <strain evidence="1 2">AK24</strain>
    </source>
</reference>
<keyword evidence="2" id="KW-1185">Reference proteome</keyword>
<dbReference type="InterPro" id="IPR021457">
    <property type="entry name" value="DUF3108"/>
</dbReference>
<dbReference type="RefSeq" id="WP_010855885.1">
    <property type="nucleotide sequence ID" value="NZ_AQHR01000096.1"/>
</dbReference>
<organism evidence="1 2">
    <name type="scientific">Lunatimonas lonarensis</name>
    <dbReference type="NCBI Taxonomy" id="1232681"/>
    <lineage>
        <taxon>Bacteria</taxon>
        <taxon>Pseudomonadati</taxon>
        <taxon>Bacteroidota</taxon>
        <taxon>Cytophagia</taxon>
        <taxon>Cytophagales</taxon>
        <taxon>Cyclobacteriaceae</taxon>
    </lineage>
</organism>
<gene>
    <name evidence="1" type="ORF">ADIS_3754</name>
</gene>
<evidence type="ECO:0000313" key="1">
    <source>
        <dbReference type="EMBL" id="EON75863.1"/>
    </source>
</evidence>
<accession>R7ZP77</accession>
<evidence type="ECO:0008006" key="3">
    <source>
        <dbReference type="Google" id="ProtNLM"/>
    </source>
</evidence>